<dbReference type="Proteomes" id="UP000178859">
    <property type="component" value="Unassembled WGS sequence"/>
</dbReference>
<evidence type="ECO:0008006" key="4">
    <source>
        <dbReference type="Google" id="ProtNLM"/>
    </source>
</evidence>
<name>A0A1F5MGN4_9BACT</name>
<reference evidence="2 3" key="1">
    <citation type="journal article" date="2016" name="Nat. Commun.">
        <title>Thousands of microbial genomes shed light on interconnected biogeochemical processes in an aquifer system.</title>
        <authorList>
            <person name="Anantharaman K."/>
            <person name="Brown C.T."/>
            <person name="Hug L.A."/>
            <person name="Sharon I."/>
            <person name="Castelle C.J."/>
            <person name="Probst A.J."/>
            <person name="Thomas B.C."/>
            <person name="Singh A."/>
            <person name="Wilkins M.J."/>
            <person name="Karaoz U."/>
            <person name="Brodie E.L."/>
            <person name="Williams K.H."/>
            <person name="Hubbard S.S."/>
            <person name="Banfield J.F."/>
        </authorList>
    </citation>
    <scope>NUCLEOTIDE SEQUENCE [LARGE SCALE GENOMIC DNA]</scope>
</reference>
<feature type="transmembrane region" description="Helical" evidence="1">
    <location>
        <begin position="7"/>
        <end position="27"/>
    </location>
</feature>
<comment type="caution">
    <text evidence="2">The sequence shown here is derived from an EMBL/GenBank/DDBJ whole genome shotgun (WGS) entry which is preliminary data.</text>
</comment>
<dbReference type="AlphaFoldDB" id="A0A1F5MGN4"/>
<gene>
    <name evidence="2" type="ORF">A3I48_02045</name>
</gene>
<evidence type="ECO:0000313" key="2">
    <source>
        <dbReference type="EMBL" id="OGE64531.1"/>
    </source>
</evidence>
<keyword evidence="1" id="KW-1133">Transmembrane helix</keyword>
<dbReference type="SUPFAM" id="SSF51445">
    <property type="entry name" value="(Trans)glycosidases"/>
    <property type="match status" value="1"/>
</dbReference>
<organism evidence="2 3">
    <name type="scientific">Candidatus Daviesbacteria bacterium RIFCSPLOWO2_02_FULL_36_7</name>
    <dbReference type="NCBI Taxonomy" id="1797792"/>
    <lineage>
        <taxon>Bacteria</taxon>
        <taxon>Candidatus Daviesiibacteriota</taxon>
    </lineage>
</organism>
<dbReference type="EMBL" id="MFDT01000057">
    <property type="protein sequence ID" value="OGE64531.1"/>
    <property type="molecule type" value="Genomic_DNA"/>
</dbReference>
<dbReference type="InterPro" id="IPR017853">
    <property type="entry name" value="GH"/>
</dbReference>
<sequence>MKKLIKILGIVVGIIVLVTLIMAIFSICPPKGPWPTPPWCKDRELKNIGDFERDVTIKVLEEQWKKISENDRGYFVRGKPAFSVIQQEFQAPYIKAGMISITWPCNRHAMSEKEFLKALEEEIVAMKKMNVNTVMVRVAFQQDTDYTKSAFIESTYGFSDKTVCDRIPYKKMDTTFSPEIMGKIFRKIHENNLMVLLEFSSFVPEGSKEGVEPWRGNVWAIDLTKFFSEYLERMIPYAKVAEQEDVEIIRIATEIEVIGKERNTIFNATGEERIKERNTLFREKIIPSIRKEYKGLLTYGENFQVIDQVDFWDKLDYIGIDFYIAFTNKNDPTVTELESSIKGLLNKKILPLQQKYNKPVYFAELGYRSYDGDNRRPYEGEDAGRSWIDIHPDSPVDHQEQANEFNATFNVGKDIPWIYGYAIWSPGYEVAIGHGLKLPEE</sequence>
<accession>A0A1F5MGN4</accession>
<evidence type="ECO:0000313" key="3">
    <source>
        <dbReference type="Proteomes" id="UP000178859"/>
    </source>
</evidence>
<keyword evidence="1" id="KW-0812">Transmembrane</keyword>
<dbReference type="Pfam" id="PF22612">
    <property type="entry name" value="GH113"/>
    <property type="match status" value="1"/>
</dbReference>
<protein>
    <recommendedName>
        <fullName evidence="4">Glycoside hydrolase family 5 domain-containing protein</fullName>
    </recommendedName>
</protein>
<evidence type="ECO:0000256" key="1">
    <source>
        <dbReference type="SAM" id="Phobius"/>
    </source>
</evidence>
<dbReference type="Gene3D" id="3.20.20.80">
    <property type="entry name" value="Glycosidases"/>
    <property type="match status" value="1"/>
</dbReference>
<keyword evidence="1" id="KW-0472">Membrane</keyword>
<dbReference type="InterPro" id="IPR055151">
    <property type="entry name" value="GH113"/>
</dbReference>
<proteinExistence type="predicted"/>